<gene>
    <name evidence="1" type="ORF">SAMN04488074_12945</name>
</gene>
<dbReference type="Proteomes" id="UP000199682">
    <property type="component" value="Unassembled WGS sequence"/>
</dbReference>
<reference evidence="2" key="1">
    <citation type="submission" date="2016-10" db="EMBL/GenBank/DDBJ databases">
        <authorList>
            <person name="Varghese N."/>
            <person name="Submissions S."/>
        </authorList>
    </citation>
    <scope>NUCLEOTIDE SEQUENCE [LARGE SCALE GENOMIC DNA]</scope>
    <source>
        <strain evidence="2">DSM 44796</strain>
    </source>
</reference>
<dbReference type="EMBL" id="FNET01000029">
    <property type="protein sequence ID" value="SDM91944.1"/>
    <property type="molecule type" value="Genomic_DNA"/>
</dbReference>
<accession>A0A1G9X5C5</accession>
<sequence length="866" mass="94181">MSDVTYAFHSPLTLLYEWRDRGDGARLREFLVTGYTLDLVFFERHCVSTARALGARITVLGDADQSTHEPVDVRHAGRAYQHGHVVCAGAFHPKLVILVGDEDVWVAVGSGNPTMSGWGHNRELWLVVRSTRQVGPAALSDLAAWLVDLPAVVAMPSWIAETTAHIAASITPAQIDHSFANLRIFGNLRQPILGQLTAGPVEVLGLTAPFFDAKSRAVRNLIARLIPDRVDIAVQPTLSQYDGKSLTEVTSTVPHVEFWHLGEERTSHGKLVEWTLDGSTTALVGSANLSAAALLNSTTGGGNCELVASYPVANSLLPREESAARHVIQAQNTIPKDDGSRRQKSLDLLGARRRDDVIVVELVTDIRVPIAIETSPDGTPGTWTTGLMWTADTDLRSTLQFRVPEQVGGAVRARVEIDGEPIISREVFLTDTVRCLPRNDEAADRPRLVRDYELDDVFTDATLAARFHADFLRLLSEVREHQAAHATPLRISNSTVDAVSSDDRWGAWQREVESTLGPSLTGLTFPGALAMPGSGPSGWSVSGEIDESALTDDEDDDVAESLPTATARVPMSPTQRQRCRTWARRWVNAMSAPPRLWPALRMAVARVHLTMLAAGVWGTDESWRAELRDLVRALVPSDDEERESPGQLLGYQSSMIAVCLALLLQDASLHGGSEHDVVARSAWDAAGDWAAYAEPELVEEYLYVPDQPYARVASAVEVAAVIDLATAVVDDPDAELRDAFEREGLPARKIRGVWVVDGEFRNPRRVAAQVATMAGARCVVLARNVTKATVVVRHGATLAITESAAPRWRIYQLPTLSTPLSLLGGTEGLPSSAMQYSLEPVPPKVRELAEDAEVDLAELIAAVQAR</sequence>
<evidence type="ECO:0000313" key="2">
    <source>
        <dbReference type="Proteomes" id="UP000199682"/>
    </source>
</evidence>
<dbReference type="RefSeq" id="WP_090014290.1">
    <property type="nucleotide sequence ID" value="NZ_FNET01000029.1"/>
</dbReference>
<organism evidence="1 2">
    <name type="scientific">Lentzea albidocapillata subsp. violacea</name>
    <dbReference type="NCBI Taxonomy" id="128104"/>
    <lineage>
        <taxon>Bacteria</taxon>
        <taxon>Bacillati</taxon>
        <taxon>Actinomycetota</taxon>
        <taxon>Actinomycetes</taxon>
        <taxon>Pseudonocardiales</taxon>
        <taxon>Pseudonocardiaceae</taxon>
        <taxon>Lentzea</taxon>
    </lineage>
</organism>
<evidence type="ECO:0000313" key="1">
    <source>
        <dbReference type="EMBL" id="SDM91944.1"/>
    </source>
</evidence>
<dbReference type="Gene3D" id="3.30.870.10">
    <property type="entry name" value="Endonuclease Chain A"/>
    <property type="match status" value="1"/>
</dbReference>
<proteinExistence type="predicted"/>
<name>A0A1G9X5C5_9PSEU</name>
<protein>
    <submittedName>
        <fullName evidence="1">Uncharacterized protein</fullName>
    </submittedName>
</protein>
<dbReference type="AlphaFoldDB" id="A0A1G9X5C5"/>